<dbReference type="GO" id="GO:0005524">
    <property type="term" value="F:ATP binding"/>
    <property type="evidence" value="ECO:0007669"/>
    <property type="project" value="UniProtKB-KW"/>
</dbReference>
<dbReference type="PANTHER" id="PTHR44329">
    <property type="entry name" value="SERINE/THREONINE-PROTEIN KINASE TNNI3K-RELATED"/>
    <property type="match status" value="1"/>
</dbReference>
<accession>A0A8H3E5G3</accession>
<dbReference type="InterPro" id="IPR051681">
    <property type="entry name" value="Ser/Thr_Kinases-Pseudokinases"/>
</dbReference>
<dbReference type="Pfam" id="PF07714">
    <property type="entry name" value="PK_Tyr_Ser-Thr"/>
    <property type="match status" value="1"/>
</dbReference>
<protein>
    <recommendedName>
        <fullName evidence="2">Protein kinase domain-containing protein</fullName>
    </recommendedName>
</protein>
<feature type="domain" description="Protein kinase" evidence="2">
    <location>
        <begin position="402"/>
        <end position="634"/>
    </location>
</feature>
<dbReference type="Gene3D" id="1.10.510.10">
    <property type="entry name" value="Transferase(Phosphotransferase) domain 1"/>
    <property type="match status" value="2"/>
</dbReference>
<gene>
    <name evidence="3" type="ORF">RDB_LOCUS83532</name>
</gene>
<dbReference type="InterPro" id="IPR008271">
    <property type="entry name" value="Ser/Thr_kinase_AS"/>
</dbReference>
<dbReference type="PANTHER" id="PTHR44329:SF214">
    <property type="entry name" value="PROTEIN KINASE DOMAIN-CONTAINING PROTEIN"/>
    <property type="match status" value="1"/>
</dbReference>
<feature type="compositionally biased region" description="Basic and acidic residues" evidence="1">
    <location>
        <begin position="355"/>
        <end position="379"/>
    </location>
</feature>
<dbReference type="EMBL" id="CAJNJQ010001698">
    <property type="protein sequence ID" value="CAE7146382.1"/>
    <property type="molecule type" value="Genomic_DNA"/>
</dbReference>
<dbReference type="PROSITE" id="PS50011">
    <property type="entry name" value="PROTEIN_KINASE_DOM"/>
    <property type="match status" value="2"/>
</dbReference>
<evidence type="ECO:0000313" key="3">
    <source>
        <dbReference type="EMBL" id="CAE7146382.1"/>
    </source>
</evidence>
<organism evidence="3 4">
    <name type="scientific">Rhizoctonia solani</name>
    <dbReference type="NCBI Taxonomy" id="456999"/>
    <lineage>
        <taxon>Eukaryota</taxon>
        <taxon>Fungi</taxon>
        <taxon>Dikarya</taxon>
        <taxon>Basidiomycota</taxon>
        <taxon>Agaricomycotina</taxon>
        <taxon>Agaricomycetes</taxon>
        <taxon>Cantharellales</taxon>
        <taxon>Ceratobasidiaceae</taxon>
        <taxon>Rhizoctonia</taxon>
    </lineage>
</organism>
<dbReference type="InterPro" id="IPR000719">
    <property type="entry name" value="Prot_kinase_dom"/>
</dbReference>
<name>A0A8H3E5G3_9AGAM</name>
<evidence type="ECO:0000259" key="2">
    <source>
        <dbReference type="PROSITE" id="PS50011"/>
    </source>
</evidence>
<dbReference type="PROSITE" id="PS00108">
    <property type="entry name" value="PROTEIN_KINASE_ST"/>
    <property type="match status" value="2"/>
</dbReference>
<feature type="region of interest" description="Disordered" evidence="1">
    <location>
        <begin position="343"/>
        <end position="379"/>
    </location>
</feature>
<comment type="caution">
    <text evidence="3">The sequence shown here is derived from an EMBL/GenBank/DDBJ whole genome shotgun (WGS) entry which is preliminary data.</text>
</comment>
<dbReference type="InterPro" id="IPR011009">
    <property type="entry name" value="Kinase-like_dom_sf"/>
</dbReference>
<evidence type="ECO:0000256" key="1">
    <source>
        <dbReference type="SAM" id="MobiDB-lite"/>
    </source>
</evidence>
<proteinExistence type="predicted"/>
<dbReference type="AlphaFoldDB" id="A0A8H3E5G3"/>
<sequence length="634" mass="70182">MFRNSASELQTVCNHSTLYADLGAIQLTANNSIRRVENMVIEPVELFTSRRTPLSQLIRLPVAYGIPDITKDLDLESTSAFPVSSGGFSDIYLTRTLDGRAVAVKVIKAEIDERKSRKRIASAIVKWSKVSNHPNIHPLLGLAQFHGRIGMVSLWAQNETVRQYLDKQPGANRYGLCANICHGLAYLHQSDIVHGDIKGANILVSDEDIAMITDFDDAIFNNSSSRFAETTGLRLSVRWAAPELLEETSNKTYATDIYALGMVEIFQTILEIVTGDVPWSGEREIDVTVLVVQGKEFPPRPDELRGLRGDTVWQLLTQCWAPNPGGRPSAKSVKDTMIRVQEEPAGGAPLPSIPDIKKPVPPEIKPDTPKPPEESKEPGDIVLSRNMSLSKIVSHLTLKGCSDRTHDLDTGTFSQLPNFSGGSAWIYFGQLKDSTLVAVKVPGGSATAAVSQMNATREIHTWNKIYRQGQCDHSNIVPFLGLASFRDRLAIVLPLVKNGHLRNFVTNYPDTDRCELSTQICNGLSYLHNMDVIHGDLKGENVLISDDGTPLLTDFGSAHVENRSIKFTCLYTMIEFLCTRRYAAPERYDDEYTAATKHDDVHALGMANPPRESTLLMSLTMTLKTRKSTGSIHW</sequence>
<dbReference type="GO" id="GO:0004674">
    <property type="term" value="F:protein serine/threonine kinase activity"/>
    <property type="evidence" value="ECO:0007669"/>
    <property type="project" value="TreeGrafter"/>
</dbReference>
<dbReference type="SMART" id="SM00220">
    <property type="entry name" value="S_TKc"/>
    <property type="match status" value="2"/>
</dbReference>
<feature type="domain" description="Protein kinase" evidence="2">
    <location>
        <begin position="77"/>
        <end position="338"/>
    </location>
</feature>
<dbReference type="SUPFAM" id="SSF56112">
    <property type="entry name" value="Protein kinase-like (PK-like)"/>
    <property type="match status" value="2"/>
</dbReference>
<dbReference type="Proteomes" id="UP000663827">
    <property type="component" value="Unassembled WGS sequence"/>
</dbReference>
<evidence type="ECO:0000313" key="4">
    <source>
        <dbReference type="Proteomes" id="UP000663827"/>
    </source>
</evidence>
<dbReference type="InterPro" id="IPR001245">
    <property type="entry name" value="Ser-Thr/Tyr_kinase_cat_dom"/>
</dbReference>
<reference evidence="3" key="1">
    <citation type="submission" date="2021-01" db="EMBL/GenBank/DDBJ databases">
        <authorList>
            <person name="Kaushik A."/>
        </authorList>
    </citation>
    <scope>NUCLEOTIDE SEQUENCE</scope>
    <source>
        <strain evidence="3">AG5</strain>
    </source>
</reference>
<dbReference type="Pfam" id="PF00069">
    <property type="entry name" value="Pkinase"/>
    <property type="match status" value="1"/>
</dbReference>